<organism evidence="1 2">
    <name type="scientific">Plastoroseomonas arctica</name>
    <dbReference type="NCBI Taxonomy" id="1509237"/>
    <lineage>
        <taxon>Bacteria</taxon>
        <taxon>Pseudomonadati</taxon>
        <taxon>Pseudomonadota</taxon>
        <taxon>Alphaproteobacteria</taxon>
        <taxon>Acetobacterales</taxon>
        <taxon>Acetobacteraceae</taxon>
        <taxon>Plastoroseomonas</taxon>
    </lineage>
</organism>
<comment type="caution">
    <text evidence="1">The sequence shown here is derived from an EMBL/GenBank/DDBJ whole genome shotgun (WGS) entry which is preliminary data.</text>
</comment>
<dbReference type="InterPro" id="IPR029016">
    <property type="entry name" value="GAF-like_dom_sf"/>
</dbReference>
<evidence type="ECO:0000313" key="2">
    <source>
        <dbReference type="Proteomes" id="UP001196068"/>
    </source>
</evidence>
<accession>A0AAF1JXP8</accession>
<name>A0AAF1JXP8_9PROT</name>
<reference evidence="1" key="1">
    <citation type="submission" date="2020-01" db="EMBL/GenBank/DDBJ databases">
        <authorList>
            <person name="Rat A."/>
        </authorList>
    </citation>
    <scope>NUCLEOTIDE SEQUENCE</scope>
    <source>
        <strain evidence="1">LMG 28251</strain>
    </source>
</reference>
<gene>
    <name evidence="1" type="ORF">GXW79_04895</name>
</gene>
<dbReference type="AlphaFoldDB" id="A0AAF1JXP8"/>
<dbReference type="Proteomes" id="UP001196068">
    <property type="component" value="Unassembled WGS sequence"/>
</dbReference>
<dbReference type="EMBL" id="JAAEDH010000003">
    <property type="protein sequence ID" value="MBR0654413.1"/>
    <property type="molecule type" value="Genomic_DNA"/>
</dbReference>
<sequence>MTELGPDAVEAWLRGHPHFLAERPKLYTVLTPPKRLHGEAMADHMAAMIAAERAKMSALEVELARMLAQGRAQDGFSDRVARAVLALMRTRDAVDAVSHELPALLGIDSCTLAAEAPARRGVLPLPAGSVLRLIGAGREAVVRAAPLETALLHAEQAPLIARDALARVPGPVPMLIALGAREAAALPESHAAPQLAFLGRAVAAALAR</sequence>
<protein>
    <submittedName>
        <fullName evidence="1">DUF484 family protein</fullName>
    </submittedName>
</protein>
<dbReference type="Gene3D" id="3.30.450.40">
    <property type="match status" value="1"/>
</dbReference>
<proteinExistence type="predicted"/>
<keyword evidence="2" id="KW-1185">Reference proteome</keyword>
<evidence type="ECO:0000313" key="1">
    <source>
        <dbReference type="EMBL" id="MBR0654413.1"/>
    </source>
</evidence>
<reference evidence="1" key="2">
    <citation type="journal article" date="2021" name="Syst. Appl. Microbiol.">
        <title>Roseomonas hellenica sp. nov., isolated from roots of wild-growing Alkanna tinctoria.</title>
        <authorList>
            <person name="Rat A."/>
            <person name="Naranjo H.D."/>
            <person name="Lebbe L."/>
            <person name="Cnockaert M."/>
            <person name="Krigas N."/>
            <person name="Grigoriadou K."/>
            <person name="Maloupa E."/>
            <person name="Willems A."/>
        </authorList>
    </citation>
    <scope>NUCLEOTIDE SEQUENCE</scope>
    <source>
        <strain evidence="1">LMG 28251</strain>
    </source>
</reference>
<dbReference type="RefSeq" id="WP_211873224.1">
    <property type="nucleotide sequence ID" value="NZ_JAAEDH010000003.1"/>
</dbReference>